<dbReference type="InterPro" id="IPR050127">
    <property type="entry name" value="Serine_Proteases_S1"/>
</dbReference>
<dbReference type="PROSITE" id="PS00135">
    <property type="entry name" value="TRYPSIN_SER"/>
    <property type="match status" value="1"/>
</dbReference>
<dbReference type="GO" id="GO:0004252">
    <property type="term" value="F:serine-type endopeptidase activity"/>
    <property type="evidence" value="ECO:0007669"/>
    <property type="project" value="InterPro"/>
</dbReference>
<organism evidence="7 8">
    <name type="scientific">Megaselia scalaris</name>
    <name type="common">Humpbacked fly</name>
    <name type="synonym">Phora scalaris</name>
    <dbReference type="NCBI Taxonomy" id="36166"/>
    <lineage>
        <taxon>Eukaryota</taxon>
        <taxon>Metazoa</taxon>
        <taxon>Ecdysozoa</taxon>
        <taxon>Arthropoda</taxon>
        <taxon>Hexapoda</taxon>
        <taxon>Insecta</taxon>
        <taxon>Pterygota</taxon>
        <taxon>Neoptera</taxon>
        <taxon>Endopterygota</taxon>
        <taxon>Diptera</taxon>
        <taxon>Brachycera</taxon>
        <taxon>Muscomorpha</taxon>
        <taxon>Platypezoidea</taxon>
        <taxon>Phoridae</taxon>
        <taxon>Megaseliini</taxon>
        <taxon>Megaselia</taxon>
    </lineage>
</organism>
<evidence type="ECO:0000313" key="8">
    <source>
        <dbReference type="Proteomes" id="UP000015102"/>
    </source>
</evidence>
<dbReference type="GO" id="GO:0006508">
    <property type="term" value="P:proteolysis"/>
    <property type="evidence" value="ECO:0007669"/>
    <property type="project" value="UniProtKB-KW"/>
</dbReference>
<reference evidence="7" key="2">
    <citation type="submission" date="2015-06" db="UniProtKB">
        <authorList>
            <consortium name="EnsemblMetazoa"/>
        </authorList>
    </citation>
    <scope>IDENTIFICATION</scope>
</reference>
<keyword evidence="5" id="KW-1015">Disulfide bond</keyword>
<evidence type="ECO:0000313" key="7">
    <source>
        <dbReference type="EnsemblMetazoa" id="MESCA006451-PA"/>
    </source>
</evidence>
<evidence type="ECO:0000256" key="3">
    <source>
        <dbReference type="ARBA" id="ARBA00022801"/>
    </source>
</evidence>
<dbReference type="InterPro" id="IPR033116">
    <property type="entry name" value="TRYPSIN_SER"/>
</dbReference>
<dbReference type="HOGENOM" id="CLU_006842_13_1_1"/>
<comment type="subcellular location">
    <subcellularLocation>
        <location evidence="1">Secreted</location>
        <location evidence="1">Extracellular space</location>
    </subcellularLocation>
</comment>
<dbReference type="GO" id="GO:0005615">
    <property type="term" value="C:extracellular space"/>
    <property type="evidence" value="ECO:0007669"/>
    <property type="project" value="TreeGrafter"/>
</dbReference>
<dbReference type="OMA" id="CHEAMEN"/>
<protein>
    <recommendedName>
        <fullName evidence="6">Peptidase S1 domain-containing protein</fullName>
    </recommendedName>
</protein>
<keyword evidence="3" id="KW-0378">Hydrolase</keyword>
<evidence type="ECO:0000256" key="2">
    <source>
        <dbReference type="ARBA" id="ARBA00022670"/>
    </source>
</evidence>
<evidence type="ECO:0000259" key="6">
    <source>
        <dbReference type="PROSITE" id="PS50240"/>
    </source>
</evidence>
<dbReference type="AlphaFoldDB" id="T1GS04"/>
<dbReference type="EnsemblMetazoa" id="MESCA006451-RA">
    <property type="protein sequence ID" value="MESCA006451-PA"/>
    <property type="gene ID" value="MESCA006451"/>
</dbReference>
<dbReference type="SUPFAM" id="SSF50494">
    <property type="entry name" value="Trypsin-like serine proteases"/>
    <property type="match status" value="1"/>
</dbReference>
<dbReference type="Gene3D" id="2.40.10.10">
    <property type="entry name" value="Trypsin-like serine proteases"/>
    <property type="match status" value="2"/>
</dbReference>
<dbReference type="STRING" id="36166.T1GS04"/>
<dbReference type="EMBL" id="CAQQ02390319">
    <property type="status" value="NOT_ANNOTATED_CDS"/>
    <property type="molecule type" value="Genomic_DNA"/>
</dbReference>
<dbReference type="InterPro" id="IPR001254">
    <property type="entry name" value="Trypsin_dom"/>
</dbReference>
<keyword evidence="8" id="KW-1185">Reference proteome</keyword>
<evidence type="ECO:0000256" key="4">
    <source>
        <dbReference type="ARBA" id="ARBA00022825"/>
    </source>
</evidence>
<feature type="domain" description="Peptidase S1" evidence="6">
    <location>
        <begin position="1"/>
        <end position="182"/>
    </location>
</feature>
<dbReference type="InterPro" id="IPR009003">
    <property type="entry name" value="Peptidase_S1_PA"/>
</dbReference>
<dbReference type="Pfam" id="PF00089">
    <property type="entry name" value="Trypsin"/>
    <property type="match status" value="1"/>
</dbReference>
<reference evidence="8" key="1">
    <citation type="submission" date="2013-02" db="EMBL/GenBank/DDBJ databases">
        <authorList>
            <person name="Hughes D."/>
        </authorList>
    </citation>
    <scope>NUCLEOTIDE SEQUENCE</scope>
    <source>
        <strain>Durham</strain>
        <strain evidence="8">NC isolate 2 -- Noor lab</strain>
    </source>
</reference>
<evidence type="ECO:0000256" key="1">
    <source>
        <dbReference type="ARBA" id="ARBA00004239"/>
    </source>
</evidence>
<keyword evidence="4" id="KW-0720">Serine protease</keyword>
<dbReference type="Proteomes" id="UP000015102">
    <property type="component" value="Unassembled WGS sequence"/>
</dbReference>
<dbReference type="PANTHER" id="PTHR24264">
    <property type="entry name" value="TRYPSIN-RELATED"/>
    <property type="match status" value="1"/>
</dbReference>
<sequence length="194" mass="21320">MVYAGLYDKSNVTEGQQRFTDYTIVHESYPGKVGPNDIALMHVTEPFVFNDKVQPVLLPARKEVVEGDCHLYGWGQVKSLLPISPKFLQTMETDIILYEECKELLPPNAPISEVNVCSAPRDNKLSACNGDSGGPLVKETEDGLVQIVGVVSWGYIPCGNQGLPSIYTNVASYVDWIAIAKADYYKGIAFCAKL</sequence>
<dbReference type="CDD" id="cd00190">
    <property type="entry name" value="Tryp_SPc"/>
    <property type="match status" value="1"/>
</dbReference>
<evidence type="ECO:0000256" key="5">
    <source>
        <dbReference type="ARBA" id="ARBA00023157"/>
    </source>
</evidence>
<name>T1GS04_MEGSC</name>
<dbReference type="PROSITE" id="PS50240">
    <property type="entry name" value="TRYPSIN_DOM"/>
    <property type="match status" value="1"/>
</dbReference>
<dbReference type="FunFam" id="2.40.10.10:FF:000036">
    <property type="entry name" value="Trypsin beta"/>
    <property type="match status" value="1"/>
</dbReference>
<proteinExistence type="predicted"/>
<accession>T1GS04</accession>
<dbReference type="PANTHER" id="PTHR24264:SF83">
    <property type="entry name" value="COMPLEMENT FACTOR I"/>
    <property type="match status" value="1"/>
</dbReference>
<keyword evidence="2" id="KW-0645">Protease</keyword>
<dbReference type="SMART" id="SM00020">
    <property type="entry name" value="Tryp_SPc"/>
    <property type="match status" value="1"/>
</dbReference>
<dbReference type="InterPro" id="IPR043504">
    <property type="entry name" value="Peptidase_S1_PA_chymotrypsin"/>
</dbReference>